<dbReference type="Proteomes" id="UP000054771">
    <property type="component" value="Unassembled WGS sequence"/>
</dbReference>
<dbReference type="EMBL" id="CDMC01000025">
    <property type="protein sequence ID" value="CEL11343.1"/>
    <property type="molecule type" value="Genomic_DNA"/>
</dbReference>
<dbReference type="AlphaFoldDB" id="A0A0U5GMX5"/>
<gene>
    <name evidence="2" type="ORF">ASPCAL14446</name>
</gene>
<reference evidence="3" key="1">
    <citation type="journal article" date="2016" name="Genome Announc.">
        <title>Draft genome sequences of fungus Aspergillus calidoustus.</title>
        <authorList>
            <person name="Horn F."/>
            <person name="Linde J."/>
            <person name="Mattern D.J."/>
            <person name="Walther G."/>
            <person name="Guthke R."/>
            <person name="Scherlach K."/>
            <person name="Martin K."/>
            <person name="Brakhage A.A."/>
            <person name="Petzke L."/>
            <person name="Valiante V."/>
        </authorList>
    </citation>
    <scope>NUCLEOTIDE SEQUENCE [LARGE SCALE GENOMIC DNA]</scope>
    <source>
        <strain evidence="3">SF006504</strain>
    </source>
</reference>
<proteinExistence type="predicted"/>
<accession>A0A0U5GMX5</accession>
<organism evidence="2 3">
    <name type="scientific">Aspergillus calidoustus</name>
    <dbReference type="NCBI Taxonomy" id="454130"/>
    <lineage>
        <taxon>Eukaryota</taxon>
        <taxon>Fungi</taxon>
        <taxon>Dikarya</taxon>
        <taxon>Ascomycota</taxon>
        <taxon>Pezizomycotina</taxon>
        <taxon>Eurotiomycetes</taxon>
        <taxon>Eurotiomycetidae</taxon>
        <taxon>Eurotiales</taxon>
        <taxon>Aspergillaceae</taxon>
        <taxon>Aspergillus</taxon>
        <taxon>Aspergillus subgen. Nidulantes</taxon>
    </lineage>
</organism>
<evidence type="ECO:0000313" key="2">
    <source>
        <dbReference type="EMBL" id="CEL11343.1"/>
    </source>
</evidence>
<keyword evidence="3" id="KW-1185">Reference proteome</keyword>
<evidence type="ECO:0000313" key="3">
    <source>
        <dbReference type="Proteomes" id="UP000054771"/>
    </source>
</evidence>
<feature type="region of interest" description="Disordered" evidence="1">
    <location>
        <begin position="181"/>
        <end position="216"/>
    </location>
</feature>
<protein>
    <submittedName>
        <fullName evidence="2">Uncharacterized protein</fullName>
    </submittedName>
</protein>
<sequence>MSRRRIYFASFGRLRGYDLLSGEQIYSVRFEDEAPQAGRSSPPTMPDFYLLHDGQSELVLITQRHYKSVTITILNGDDGDILQQVDTECWPNPHVLVPWSRMAFVVVSYKGPPELHYKMQTFSPSRDGLFTERTIDTFTLDFRLTRSYLVAVNPVWNVVAYHLEHQSIPAVCRLSSDLSSDNAPPNSLENSTNRNPAEPVGDRLHPSNPQQLTLPPRYSHKTRRPYVLESQFYYPSKMRFVDGDRLLFVPLPHKSGAWCILSLWFSTEAAVESSRGLGAHFLFVLQLSSRGRESVH</sequence>
<feature type="compositionally biased region" description="Polar residues" evidence="1">
    <location>
        <begin position="181"/>
        <end position="195"/>
    </location>
</feature>
<evidence type="ECO:0000256" key="1">
    <source>
        <dbReference type="SAM" id="MobiDB-lite"/>
    </source>
</evidence>
<name>A0A0U5GMX5_ASPCI</name>